<sequence>MKFLSAASTAALTCIFLLVPTALGDTVLKCGSGEIFELEEAEDYASKATPDEVLAGDPLSSSGEVRGAYHFSRTTRHNEDGYYLVQLVGTLPSIVLYEYGQSGWEFCSFALRRPESMLYE</sequence>
<name>A0A9W4CUW7_BLUGR</name>
<evidence type="ECO:0000313" key="3">
    <source>
        <dbReference type="Proteomes" id="UP000683417"/>
    </source>
</evidence>
<dbReference type="AlphaFoldDB" id="A0A9W4CUW7"/>
<organism evidence="2 3">
    <name type="scientific">Blumeria graminis f. sp. triticale</name>
    <dbReference type="NCBI Taxonomy" id="1689686"/>
    <lineage>
        <taxon>Eukaryota</taxon>
        <taxon>Fungi</taxon>
        <taxon>Dikarya</taxon>
        <taxon>Ascomycota</taxon>
        <taxon>Pezizomycotina</taxon>
        <taxon>Leotiomycetes</taxon>
        <taxon>Erysiphales</taxon>
        <taxon>Erysiphaceae</taxon>
        <taxon>Blumeria</taxon>
    </lineage>
</organism>
<comment type="caution">
    <text evidence="2">The sequence shown here is derived from an EMBL/GenBank/DDBJ whole genome shotgun (WGS) entry which is preliminary data.</text>
</comment>
<gene>
    <name evidence="2" type="ORF">BGTH12_LOCUS244</name>
</gene>
<reference evidence="2" key="1">
    <citation type="submission" date="2020-10" db="EMBL/GenBank/DDBJ databases">
        <authorList>
            <person name="Muller C M."/>
        </authorList>
    </citation>
    <scope>NUCLEOTIDE SEQUENCE</scope>
    <source>
        <strain evidence="2">THUN-12</strain>
    </source>
</reference>
<proteinExistence type="predicted"/>
<dbReference type="Proteomes" id="UP000683417">
    <property type="component" value="Unassembled WGS sequence"/>
</dbReference>
<feature type="chain" id="PRO_5040895406" evidence="1">
    <location>
        <begin position="25"/>
        <end position="120"/>
    </location>
</feature>
<evidence type="ECO:0000256" key="1">
    <source>
        <dbReference type="SAM" id="SignalP"/>
    </source>
</evidence>
<keyword evidence="1" id="KW-0732">Signal</keyword>
<feature type="signal peptide" evidence="1">
    <location>
        <begin position="1"/>
        <end position="24"/>
    </location>
</feature>
<evidence type="ECO:0000313" key="2">
    <source>
        <dbReference type="EMBL" id="CAD6498886.1"/>
    </source>
</evidence>
<protein>
    <submittedName>
        <fullName evidence="2">BgTH12-04544</fullName>
    </submittedName>
</protein>
<accession>A0A9W4CUW7</accession>
<dbReference type="EMBL" id="CAJHIT010000001">
    <property type="protein sequence ID" value="CAD6498886.1"/>
    <property type="molecule type" value="Genomic_DNA"/>
</dbReference>